<reference evidence="2" key="2">
    <citation type="submission" date="2015-01" db="EMBL/GenBank/DDBJ databases">
        <title>Evolutionary Origins and Diversification of the Mycorrhizal Mutualists.</title>
        <authorList>
            <consortium name="DOE Joint Genome Institute"/>
            <consortium name="Mycorrhizal Genomics Consortium"/>
            <person name="Kohler A."/>
            <person name="Kuo A."/>
            <person name="Nagy L.G."/>
            <person name="Floudas D."/>
            <person name="Copeland A."/>
            <person name="Barry K.W."/>
            <person name="Cichocki N."/>
            <person name="Veneault-Fourrey C."/>
            <person name="LaButti K."/>
            <person name="Lindquist E.A."/>
            <person name="Lipzen A."/>
            <person name="Lundell T."/>
            <person name="Morin E."/>
            <person name="Murat C."/>
            <person name="Riley R."/>
            <person name="Ohm R."/>
            <person name="Sun H."/>
            <person name="Tunlid A."/>
            <person name="Henrissat B."/>
            <person name="Grigoriev I.V."/>
            <person name="Hibbett D.S."/>
            <person name="Martin F."/>
        </authorList>
    </citation>
    <scope>NUCLEOTIDE SEQUENCE [LARGE SCALE GENOMIC DNA]</scope>
    <source>
        <strain evidence="2">441</strain>
    </source>
</reference>
<evidence type="ECO:0000313" key="1">
    <source>
        <dbReference type="EMBL" id="KIK15501.1"/>
    </source>
</evidence>
<dbReference type="HOGENOM" id="CLU_2747056_0_0_1"/>
<protein>
    <submittedName>
        <fullName evidence="1">Uncharacterized protein</fullName>
    </submittedName>
</protein>
<proteinExistence type="predicted"/>
<dbReference type="Proteomes" id="UP000054018">
    <property type="component" value="Unassembled WGS sequence"/>
</dbReference>
<reference evidence="1 2" key="1">
    <citation type="submission" date="2014-04" db="EMBL/GenBank/DDBJ databases">
        <authorList>
            <consortium name="DOE Joint Genome Institute"/>
            <person name="Kuo A."/>
            <person name="Kohler A."/>
            <person name="Costa M.D."/>
            <person name="Nagy L.G."/>
            <person name="Floudas D."/>
            <person name="Copeland A."/>
            <person name="Barry K.W."/>
            <person name="Cichocki N."/>
            <person name="Veneault-Fourrey C."/>
            <person name="LaButti K."/>
            <person name="Lindquist E.A."/>
            <person name="Lipzen A."/>
            <person name="Lundell T."/>
            <person name="Morin E."/>
            <person name="Murat C."/>
            <person name="Sun H."/>
            <person name="Tunlid A."/>
            <person name="Henrissat B."/>
            <person name="Grigoriev I.V."/>
            <person name="Hibbett D.S."/>
            <person name="Martin F."/>
            <person name="Nordberg H.P."/>
            <person name="Cantor M.N."/>
            <person name="Hua S.X."/>
        </authorList>
    </citation>
    <scope>NUCLEOTIDE SEQUENCE [LARGE SCALE GENOMIC DNA]</scope>
    <source>
        <strain evidence="1 2">441</strain>
    </source>
</reference>
<name>A0A0C9YG23_9AGAM</name>
<gene>
    <name evidence="1" type="ORF">PISMIDRAFT_687192</name>
</gene>
<sequence>MEASVRRHPFLRYFWASTFSSSLCPIKLPGHIPVPGSGSWDTTGQYGPSLSAQFDHSASGELHMAFPATVS</sequence>
<dbReference type="EMBL" id="KN833888">
    <property type="protein sequence ID" value="KIK15501.1"/>
    <property type="molecule type" value="Genomic_DNA"/>
</dbReference>
<accession>A0A0C9YG23</accession>
<organism evidence="1 2">
    <name type="scientific">Pisolithus microcarpus 441</name>
    <dbReference type="NCBI Taxonomy" id="765257"/>
    <lineage>
        <taxon>Eukaryota</taxon>
        <taxon>Fungi</taxon>
        <taxon>Dikarya</taxon>
        <taxon>Basidiomycota</taxon>
        <taxon>Agaricomycotina</taxon>
        <taxon>Agaricomycetes</taxon>
        <taxon>Agaricomycetidae</taxon>
        <taxon>Boletales</taxon>
        <taxon>Sclerodermatineae</taxon>
        <taxon>Pisolithaceae</taxon>
        <taxon>Pisolithus</taxon>
    </lineage>
</organism>
<evidence type="ECO:0000313" key="2">
    <source>
        <dbReference type="Proteomes" id="UP000054018"/>
    </source>
</evidence>
<dbReference type="AlphaFoldDB" id="A0A0C9YG23"/>
<feature type="non-terminal residue" evidence="1">
    <location>
        <position position="71"/>
    </location>
</feature>
<keyword evidence="2" id="KW-1185">Reference proteome</keyword>